<proteinExistence type="predicted"/>
<protein>
    <recommendedName>
        <fullName evidence="5">BHLH domain-containing protein</fullName>
    </recommendedName>
</protein>
<feature type="compositionally biased region" description="Low complexity" evidence="4">
    <location>
        <begin position="83"/>
        <end position="95"/>
    </location>
</feature>
<dbReference type="InterPro" id="IPR011598">
    <property type="entry name" value="bHLH_dom"/>
</dbReference>
<reference evidence="6" key="1">
    <citation type="submission" date="2021-01" db="EMBL/GenBank/DDBJ databases">
        <authorList>
            <person name="Kaushik A."/>
        </authorList>
    </citation>
    <scope>NUCLEOTIDE SEQUENCE</scope>
    <source>
        <strain evidence="6">AG1-1B</strain>
    </source>
</reference>
<dbReference type="SMART" id="SM00353">
    <property type="entry name" value="HLH"/>
    <property type="match status" value="1"/>
</dbReference>
<dbReference type="PROSITE" id="PS50888">
    <property type="entry name" value="BHLH"/>
    <property type="match status" value="1"/>
</dbReference>
<evidence type="ECO:0000256" key="2">
    <source>
        <dbReference type="ARBA" id="ARBA00023242"/>
    </source>
</evidence>
<feature type="compositionally biased region" description="Low complexity" evidence="4">
    <location>
        <begin position="35"/>
        <end position="48"/>
    </location>
</feature>
<accession>A0A8H2WZW1</accession>
<evidence type="ECO:0000256" key="4">
    <source>
        <dbReference type="SAM" id="MobiDB-lite"/>
    </source>
</evidence>
<dbReference type="CDD" id="cd11398">
    <property type="entry name" value="bHLHzip_scCBP1"/>
    <property type="match status" value="1"/>
</dbReference>
<feature type="compositionally biased region" description="Low complexity" evidence="4">
    <location>
        <begin position="239"/>
        <end position="257"/>
    </location>
</feature>
<feature type="compositionally biased region" description="Low complexity" evidence="4">
    <location>
        <begin position="1"/>
        <end position="10"/>
    </location>
</feature>
<dbReference type="GO" id="GO:0003700">
    <property type="term" value="F:DNA-binding transcription factor activity"/>
    <property type="evidence" value="ECO:0007669"/>
    <property type="project" value="InterPro"/>
</dbReference>
<dbReference type="PANTHER" id="PTHR47787:SF1">
    <property type="entry name" value="CENTROMERE-BINDING PROTEIN 1"/>
    <property type="match status" value="1"/>
</dbReference>
<dbReference type="SUPFAM" id="SSF47459">
    <property type="entry name" value="HLH, helix-loop-helix DNA-binding domain"/>
    <property type="match status" value="1"/>
</dbReference>
<dbReference type="Gene3D" id="4.10.280.10">
    <property type="entry name" value="Helix-loop-helix DNA-binding domain"/>
    <property type="match status" value="1"/>
</dbReference>
<feature type="region of interest" description="Disordered" evidence="4">
    <location>
        <begin position="1"/>
        <end position="293"/>
    </location>
</feature>
<comment type="caution">
    <text evidence="6">The sequence shown here is derived from an EMBL/GenBank/DDBJ whole genome shotgun (WGS) entry which is preliminary data.</text>
</comment>
<dbReference type="PANTHER" id="PTHR47787">
    <property type="entry name" value="CENTROMERE-BINDING PROTEIN 1"/>
    <property type="match status" value="1"/>
</dbReference>
<feature type="coiled-coil region" evidence="3">
    <location>
        <begin position="347"/>
        <end position="381"/>
    </location>
</feature>
<feature type="compositionally biased region" description="Low complexity" evidence="4">
    <location>
        <begin position="115"/>
        <end position="152"/>
    </location>
</feature>
<dbReference type="InterPro" id="IPR047206">
    <property type="entry name" value="bHLHzip_scCBP1-like"/>
</dbReference>
<dbReference type="Proteomes" id="UP000663826">
    <property type="component" value="Unassembled WGS sequence"/>
</dbReference>
<dbReference type="GO" id="GO:0003677">
    <property type="term" value="F:DNA binding"/>
    <property type="evidence" value="ECO:0007669"/>
    <property type="project" value="UniProtKB-KW"/>
</dbReference>
<dbReference type="GO" id="GO:0005634">
    <property type="term" value="C:nucleus"/>
    <property type="evidence" value="ECO:0007669"/>
    <property type="project" value="TreeGrafter"/>
</dbReference>
<evidence type="ECO:0000256" key="1">
    <source>
        <dbReference type="ARBA" id="ARBA00023125"/>
    </source>
</evidence>
<sequence>MTAATTASAAPGTPDKMSRSPSPDSHRFKLRPAESTSDAQAAAGSDSANPDAATSVSQADAEANATPQDIFLMLNAVQQLHEQGQQNQGNPGAAPHSDATEGATPGSPAQRGTSAPLPDLQLDPALMTPGVPAGQQQPGVPPQQQHLSQQPHIPHPHHPHMHHQPPLIYHHPPPQYIPSGYAPPGGHTMPPPPELQQLPQQPVRPTRSGRAGTLAQGDPQYEDDGEDGDNSATFLDPNGQASSGPAEEAAPAQPASGGKKGGKWAAQDTLDWQRKRKDNHKEVERRRRSNINEGINELARIVPNVGAEKAKGAILSRSVQYIHDLKENEARNIEKWTLEKLLMDQAMGDLQAQLDEMRQRLDEERQKREQVEAQLAEVLRVQQERGGEEPTAKRARVE</sequence>
<name>A0A8H2WZW1_9AGAM</name>
<feature type="domain" description="BHLH" evidence="5">
    <location>
        <begin position="275"/>
        <end position="325"/>
    </location>
</feature>
<evidence type="ECO:0000259" key="5">
    <source>
        <dbReference type="PROSITE" id="PS50888"/>
    </source>
</evidence>
<dbReference type="EMBL" id="CAJMWQ010000970">
    <property type="protein sequence ID" value="CAE6413571.1"/>
    <property type="molecule type" value="Genomic_DNA"/>
</dbReference>
<evidence type="ECO:0000313" key="6">
    <source>
        <dbReference type="EMBL" id="CAE6413571.1"/>
    </source>
</evidence>
<feature type="compositionally biased region" description="Acidic residues" evidence="4">
    <location>
        <begin position="220"/>
        <end position="229"/>
    </location>
</feature>
<keyword evidence="1" id="KW-0238">DNA-binding</keyword>
<keyword evidence="2" id="KW-0539">Nucleus</keyword>
<evidence type="ECO:0000256" key="3">
    <source>
        <dbReference type="SAM" id="Coils"/>
    </source>
</evidence>
<dbReference type="Pfam" id="PF00010">
    <property type="entry name" value="HLH"/>
    <property type="match status" value="1"/>
</dbReference>
<feature type="compositionally biased region" description="Basic residues" evidence="4">
    <location>
        <begin position="154"/>
        <end position="163"/>
    </location>
</feature>
<organism evidence="6 7">
    <name type="scientific">Rhizoctonia solani</name>
    <dbReference type="NCBI Taxonomy" id="456999"/>
    <lineage>
        <taxon>Eukaryota</taxon>
        <taxon>Fungi</taxon>
        <taxon>Dikarya</taxon>
        <taxon>Basidiomycota</taxon>
        <taxon>Agaricomycotina</taxon>
        <taxon>Agaricomycetes</taxon>
        <taxon>Cantharellales</taxon>
        <taxon>Ceratobasidiaceae</taxon>
        <taxon>Rhizoctonia</taxon>
    </lineage>
</organism>
<dbReference type="InterPro" id="IPR036638">
    <property type="entry name" value="HLH_DNA-bd_sf"/>
</dbReference>
<gene>
    <name evidence="6" type="ORF">RDB_LOCUS40351</name>
</gene>
<dbReference type="GO" id="GO:0046983">
    <property type="term" value="F:protein dimerization activity"/>
    <property type="evidence" value="ECO:0007669"/>
    <property type="project" value="InterPro"/>
</dbReference>
<dbReference type="AlphaFoldDB" id="A0A8H2WZW1"/>
<evidence type="ECO:0000313" key="7">
    <source>
        <dbReference type="Proteomes" id="UP000663826"/>
    </source>
</evidence>
<keyword evidence="3" id="KW-0175">Coiled coil</keyword>